<accession>A0A9N9G0V7</accession>
<name>A0A9N9G0V7_9GLOM</name>
<dbReference type="GO" id="GO:0043495">
    <property type="term" value="F:protein-membrane adaptor activity"/>
    <property type="evidence" value="ECO:0007669"/>
    <property type="project" value="TreeGrafter"/>
</dbReference>
<dbReference type="InterPro" id="IPR045119">
    <property type="entry name" value="SUN1-5"/>
</dbReference>
<dbReference type="AlphaFoldDB" id="A0A9N9G0V7"/>
<dbReference type="Gene3D" id="2.60.120.260">
    <property type="entry name" value="Galactose-binding domain-like"/>
    <property type="match status" value="1"/>
</dbReference>
<keyword evidence="7 8" id="KW-0539">Nucleus</keyword>
<comment type="caution">
    <text evidence="12">The sequence shown here is derived from an EMBL/GenBank/DDBJ whole genome shotgun (WGS) entry which is preliminary data.</text>
</comment>
<dbReference type="PROSITE" id="PS51469">
    <property type="entry name" value="SUN"/>
    <property type="match status" value="1"/>
</dbReference>
<dbReference type="InterPro" id="IPR001356">
    <property type="entry name" value="HD"/>
</dbReference>
<dbReference type="Pfam" id="PF07738">
    <property type="entry name" value="Sad1_UNC"/>
    <property type="match status" value="1"/>
</dbReference>
<evidence type="ECO:0000256" key="1">
    <source>
        <dbReference type="ARBA" id="ARBA00004370"/>
    </source>
</evidence>
<feature type="domain" description="SUN" evidence="11">
    <location>
        <begin position="359"/>
        <end position="551"/>
    </location>
</feature>
<dbReference type="GO" id="GO:0034993">
    <property type="term" value="C:meiotic nuclear membrane microtubule tethering complex"/>
    <property type="evidence" value="ECO:0007669"/>
    <property type="project" value="TreeGrafter"/>
</dbReference>
<evidence type="ECO:0000259" key="10">
    <source>
        <dbReference type="PROSITE" id="PS50071"/>
    </source>
</evidence>
<protein>
    <submittedName>
        <fullName evidence="12">374_t:CDS:1</fullName>
    </submittedName>
</protein>
<dbReference type="CDD" id="cd00086">
    <property type="entry name" value="homeodomain"/>
    <property type="match status" value="1"/>
</dbReference>
<evidence type="ECO:0000256" key="3">
    <source>
        <dbReference type="ARBA" id="ARBA00022989"/>
    </source>
</evidence>
<dbReference type="Proteomes" id="UP000789706">
    <property type="component" value="Unassembled WGS sequence"/>
</dbReference>
<keyword evidence="6 8" id="KW-0371">Homeobox</keyword>
<reference evidence="12" key="1">
    <citation type="submission" date="2021-06" db="EMBL/GenBank/DDBJ databases">
        <authorList>
            <person name="Kallberg Y."/>
            <person name="Tangrot J."/>
            <person name="Rosling A."/>
        </authorList>
    </citation>
    <scope>NUCLEOTIDE SEQUENCE</scope>
    <source>
        <strain evidence="12">AZ414A</strain>
    </source>
</reference>
<dbReference type="PANTHER" id="PTHR12911:SF8">
    <property type="entry name" value="KLAROID PROTEIN-RELATED"/>
    <property type="match status" value="1"/>
</dbReference>
<dbReference type="InterPro" id="IPR017970">
    <property type="entry name" value="Homeobox_CS"/>
</dbReference>
<dbReference type="PANTHER" id="PTHR12911">
    <property type="entry name" value="SAD1/UNC-84-LIKE PROTEIN-RELATED"/>
    <property type="match status" value="1"/>
</dbReference>
<evidence type="ECO:0000256" key="8">
    <source>
        <dbReference type="PROSITE-ProRule" id="PRU00108"/>
    </source>
</evidence>
<keyword evidence="5" id="KW-0472">Membrane</keyword>
<dbReference type="Gene3D" id="1.10.10.60">
    <property type="entry name" value="Homeodomain-like"/>
    <property type="match status" value="1"/>
</dbReference>
<keyword evidence="4 8" id="KW-0238">DNA-binding</keyword>
<dbReference type="PROSITE" id="PS50071">
    <property type="entry name" value="HOMEOBOX_2"/>
    <property type="match status" value="1"/>
</dbReference>
<sequence>MITATFPLGDDNVVDSEETNILINTFENVQKPDAELRTQIATQLNMSSRAIQVWFQNRRAKVKRDALESKNAVKINKPKKLTLSTDYYREKKSTKSQRIQSFTNISLNSSRKEIPIVPNNTQDSRSSMGSISLFPLFPSSPPPPSSTIKFKNLSIRAPSSSLESTPPYLRERRLVIPPYDDSLEENPENPFAREEIIFQAMSESDISSSNLTPKSPGFIWRNLTGNENGPFLETIVGVDREENKDISTDNKGDGSKTEIFTMDDLKKLIALEVSNLYKETIGTSSIGPTPEHLRTMISHEVKKEISSQRADAPRLRGKYTAEEIMEIIRKEARKIVSDELLVFSQDKLNVPDFALHSGGAKVISRYTSKTYEVWPDKWYHRFFAQISGQGVLKGKPPVTAISPDTNVGHCWPFFGTRGQLAILLNRRVHVTAVTYDHVSKHVAVEVESAPKEFEVWGIIEGGKEECGIREDGQYEEIVSEGELRLGLSPFHLFLGRFTYNINGKPVQTFEIPPEILKKNKPVRVIIMKVLNNWGRPSYTCLYRFRVHGEPVDKSEI</sequence>
<evidence type="ECO:0000256" key="5">
    <source>
        <dbReference type="ARBA" id="ARBA00023136"/>
    </source>
</evidence>
<dbReference type="EMBL" id="CAJVPK010001216">
    <property type="protein sequence ID" value="CAG8576855.1"/>
    <property type="molecule type" value="Genomic_DNA"/>
</dbReference>
<keyword evidence="13" id="KW-1185">Reference proteome</keyword>
<dbReference type="InterPro" id="IPR012919">
    <property type="entry name" value="SUN_dom"/>
</dbReference>
<evidence type="ECO:0000256" key="4">
    <source>
        <dbReference type="ARBA" id="ARBA00023125"/>
    </source>
</evidence>
<dbReference type="SMART" id="SM00389">
    <property type="entry name" value="HOX"/>
    <property type="match status" value="1"/>
</dbReference>
<evidence type="ECO:0000259" key="11">
    <source>
        <dbReference type="PROSITE" id="PS51469"/>
    </source>
</evidence>
<evidence type="ECO:0000313" key="13">
    <source>
        <dbReference type="Proteomes" id="UP000789706"/>
    </source>
</evidence>
<dbReference type="Pfam" id="PF00046">
    <property type="entry name" value="Homeodomain"/>
    <property type="match status" value="1"/>
</dbReference>
<feature type="DNA-binding region" description="Homeobox" evidence="8">
    <location>
        <begin position="16"/>
        <end position="66"/>
    </location>
</feature>
<evidence type="ECO:0000256" key="9">
    <source>
        <dbReference type="RuleBase" id="RU000682"/>
    </source>
</evidence>
<gene>
    <name evidence="12" type="ORF">DEBURN_LOCUS8369</name>
</gene>
<dbReference type="GO" id="GO:0000981">
    <property type="term" value="F:DNA-binding transcription factor activity, RNA polymerase II-specific"/>
    <property type="evidence" value="ECO:0007669"/>
    <property type="project" value="InterPro"/>
</dbReference>
<evidence type="ECO:0000256" key="7">
    <source>
        <dbReference type="ARBA" id="ARBA00023242"/>
    </source>
</evidence>
<organism evidence="12 13">
    <name type="scientific">Diversispora eburnea</name>
    <dbReference type="NCBI Taxonomy" id="1213867"/>
    <lineage>
        <taxon>Eukaryota</taxon>
        <taxon>Fungi</taxon>
        <taxon>Fungi incertae sedis</taxon>
        <taxon>Mucoromycota</taxon>
        <taxon>Glomeromycotina</taxon>
        <taxon>Glomeromycetes</taxon>
        <taxon>Diversisporales</taxon>
        <taxon>Diversisporaceae</taxon>
        <taxon>Diversispora</taxon>
    </lineage>
</organism>
<evidence type="ECO:0000256" key="6">
    <source>
        <dbReference type="ARBA" id="ARBA00023155"/>
    </source>
</evidence>
<comment type="subcellular location">
    <subcellularLocation>
        <location evidence="1">Membrane</location>
    </subcellularLocation>
    <subcellularLocation>
        <location evidence="8 9">Nucleus</location>
    </subcellularLocation>
</comment>
<evidence type="ECO:0000256" key="2">
    <source>
        <dbReference type="ARBA" id="ARBA00022692"/>
    </source>
</evidence>
<keyword evidence="3" id="KW-1133">Transmembrane helix</keyword>
<dbReference type="PROSITE" id="PS00027">
    <property type="entry name" value="HOMEOBOX_1"/>
    <property type="match status" value="1"/>
</dbReference>
<dbReference type="GO" id="GO:0003677">
    <property type="term" value="F:DNA binding"/>
    <property type="evidence" value="ECO:0007669"/>
    <property type="project" value="UniProtKB-UniRule"/>
</dbReference>
<keyword evidence="2" id="KW-0812">Transmembrane</keyword>
<dbReference type="SUPFAM" id="SSF46689">
    <property type="entry name" value="Homeodomain-like"/>
    <property type="match status" value="1"/>
</dbReference>
<proteinExistence type="predicted"/>
<feature type="domain" description="Homeobox" evidence="10">
    <location>
        <begin position="14"/>
        <end position="65"/>
    </location>
</feature>
<dbReference type="OrthoDB" id="342281at2759"/>
<dbReference type="InterPro" id="IPR009057">
    <property type="entry name" value="Homeodomain-like_sf"/>
</dbReference>
<evidence type="ECO:0000313" key="12">
    <source>
        <dbReference type="EMBL" id="CAG8576855.1"/>
    </source>
</evidence>